<proteinExistence type="inferred from homology"/>
<evidence type="ECO:0000256" key="2">
    <source>
        <dbReference type="ARBA" id="ARBA00023015"/>
    </source>
</evidence>
<dbReference type="PANTHER" id="PTHR43133:SF63">
    <property type="entry name" value="RNA POLYMERASE SIGMA FACTOR FECI-RELATED"/>
    <property type="match status" value="1"/>
</dbReference>
<evidence type="ECO:0000259" key="6">
    <source>
        <dbReference type="Pfam" id="PF08281"/>
    </source>
</evidence>
<keyword evidence="4" id="KW-0804">Transcription</keyword>
<dbReference type="NCBIfam" id="TIGR02937">
    <property type="entry name" value="sigma70-ECF"/>
    <property type="match status" value="1"/>
</dbReference>
<protein>
    <submittedName>
        <fullName evidence="7">RNA polymerase sigma factor</fullName>
    </submittedName>
</protein>
<dbReference type="InterPro" id="IPR036388">
    <property type="entry name" value="WH-like_DNA-bd_sf"/>
</dbReference>
<evidence type="ECO:0000313" key="7">
    <source>
        <dbReference type="EMBL" id="KIQ00971.1"/>
    </source>
</evidence>
<organism evidence="7 8">
    <name type="scientific">Pseudomonas fulva</name>
    <dbReference type="NCBI Taxonomy" id="47880"/>
    <lineage>
        <taxon>Bacteria</taxon>
        <taxon>Pseudomonadati</taxon>
        <taxon>Pseudomonadota</taxon>
        <taxon>Gammaproteobacteria</taxon>
        <taxon>Pseudomonadales</taxon>
        <taxon>Pseudomonadaceae</taxon>
        <taxon>Pseudomonas</taxon>
    </lineage>
</organism>
<name>A0A0D0JYW9_9PSED</name>
<dbReference type="OrthoDB" id="6689546at2"/>
<feature type="domain" description="RNA polymerase sigma factor 70 region 4 type 2" evidence="6">
    <location>
        <begin position="110"/>
        <end position="159"/>
    </location>
</feature>
<dbReference type="PANTHER" id="PTHR43133">
    <property type="entry name" value="RNA POLYMERASE ECF-TYPE SIGMA FACTO"/>
    <property type="match status" value="1"/>
</dbReference>
<dbReference type="Pfam" id="PF04542">
    <property type="entry name" value="Sigma70_r2"/>
    <property type="match status" value="1"/>
</dbReference>
<feature type="domain" description="RNA polymerase sigma-70 region 2" evidence="5">
    <location>
        <begin position="11"/>
        <end position="75"/>
    </location>
</feature>
<accession>A0A0D0JYW9</accession>
<dbReference type="Proteomes" id="UP000032068">
    <property type="component" value="Unassembled WGS sequence"/>
</dbReference>
<sequence>MSSWNAQLTRLFLEHKQALEAFVARRIGSRQVAADLTQETFLRLARMPGDARIDNLRAFLFTVAGNLVLDHQRQALRRGLVEGELPADEAVCPAPGIADCLAAEQEQTLLSDAIAALPEQRRRIFLLYHVEGMAYREIATCEATTVRSVEYHLRQALIDCRSFIKKRLQPKSPSGISPP</sequence>
<dbReference type="RefSeq" id="WP_042553545.1">
    <property type="nucleotide sequence ID" value="NZ_JXQW01000024.1"/>
</dbReference>
<dbReference type="GO" id="GO:0016987">
    <property type="term" value="F:sigma factor activity"/>
    <property type="evidence" value="ECO:0007669"/>
    <property type="project" value="UniProtKB-KW"/>
</dbReference>
<dbReference type="EMBL" id="JXQW01000024">
    <property type="protein sequence ID" value="KIQ00971.1"/>
    <property type="molecule type" value="Genomic_DNA"/>
</dbReference>
<keyword evidence="3" id="KW-0731">Sigma factor</keyword>
<dbReference type="InterPro" id="IPR013325">
    <property type="entry name" value="RNA_pol_sigma_r2"/>
</dbReference>
<dbReference type="InterPro" id="IPR039425">
    <property type="entry name" value="RNA_pol_sigma-70-like"/>
</dbReference>
<dbReference type="Pfam" id="PF08281">
    <property type="entry name" value="Sigma70_r4_2"/>
    <property type="match status" value="1"/>
</dbReference>
<evidence type="ECO:0000256" key="3">
    <source>
        <dbReference type="ARBA" id="ARBA00023082"/>
    </source>
</evidence>
<evidence type="ECO:0000256" key="4">
    <source>
        <dbReference type="ARBA" id="ARBA00023163"/>
    </source>
</evidence>
<evidence type="ECO:0000259" key="5">
    <source>
        <dbReference type="Pfam" id="PF04542"/>
    </source>
</evidence>
<evidence type="ECO:0000256" key="1">
    <source>
        <dbReference type="ARBA" id="ARBA00010641"/>
    </source>
</evidence>
<keyword evidence="2" id="KW-0805">Transcription regulation</keyword>
<dbReference type="Gene3D" id="1.10.1740.10">
    <property type="match status" value="1"/>
</dbReference>
<comment type="caution">
    <text evidence="7">The sequence shown here is derived from an EMBL/GenBank/DDBJ whole genome shotgun (WGS) entry which is preliminary data.</text>
</comment>
<dbReference type="SUPFAM" id="SSF88659">
    <property type="entry name" value="Sigma3 and sigma4 domains of RNA polymerase sigma factors"/>
    <property type="match status" value="1"/>
</dbReference>
<dbReference type="SUPFAM" id="SSF88946">
    <property type="entry name" value="Sigma2 domain of RNA polymerase sigma factors"/>
    <property type="match status" value="1"/>
</dbReference>
<dbReference type="GO" id="GO:0003677">
    <property type="term" value="F:DNA binding"/>
    <property type="evidence" value="ECO:0007669"/>
    <property type="project" value="InterPro"/>
</dbReference>
<comment type="similarity">
    <text evidence="1">Belongs to the sigma-70 factor family. ECF subfamily.</text>
</comment>
<dbReference type="InterPro" id="IPR013324">
    <property type="entry name" value="RNA_pol_sigma_r3/r4-like"/>
</dbReference>
<dbReference type="InterPro" id="IPR013249">
    <property type="entry name" value="RNA_pol_sigma70_r4_t2"/>
</dbReference>
<dbReference type="GO" id="GO:0006352">
    <property type="term" value="P:DNA-templated transcription initiation"/>
    <property type="evidence" value="ECO:0007669"/>
    <property type="project" value="InterPro"/>
</dbReference>
<gene>
    <name evidence="7" type="ORF">RU08_09445</name>
</gene>
<dbReference type="InterPro" id="IPR007627">
    <property type="entry name" value="RNA_pol_sigma70_r2"/>
</dbReference>
<evidence type="ECO:0000313" key="8">
    <source>
        <dbReference type="Proteomes" id="UP000032068"/>
    </source>
</evidence>
<dbReference type="AlphaFoldDB" id="A0A0D0JYW9"/>
<reference evidence="7 8" key="1">
    <citation type="submission" date="2014-12" db="EMBL/GenBank/DDBJ databases">
        <title>16Stimator: statistical estimation of ribosomal gene copy numbers from draft genome assemblies.</title>
        <authorList>
            <person name="Perisin M.A."/>
            <person name="Vetter M."/>
            <person name="Gilbert J.A."/>
            <person name="Bergelson J."/>
        </authorList>
    </citation>
    <scope>NUCLEOTIDE SEQUENCE [LARGE SCALE GENOMIC DNA]</scope>
    <source>
        <strain evidence="7 8">MEJ086</strain>
    </source>
</reference>
<dbReference type="InterPro" id="IPR014284">
    <property type="entry name" value="RNA_pol_sigma-70_dom"/>
</dbReference>
<dbReference type="Gene3D" id="1.10.10.10">
    <property type="entry name" value="Winged helix-like DNA-binding domain superfamily/Winged helix DNA-binding domain"/>
    <property type="match status" value="1"/>
</dbReference>